<gene>
    <name evidence="1" type="ORF">UU67_C0084G0006</name>
</gene>
<accession>A0A0G0WDR8</accession>
<dbReference type="EMBL" id="LCBN01000084">
    <property type="protein sequence ID" value="KKS11109.1"/>
    <property type="molecule type" value="Genomic_DNA"/>
</dbReference>
<organism evidence="1 2">
    <name type="scientific">Candidatus Daviesbacteria bacterium GW2011_GWB1_41_5</name>
    <dbReference type="NCBI Taxonomy" id="1618429"/>
    <lineage>
        <taxon>Bacteria</taxon>
        <taxon>Candidatus Daviesiibacteriota</taxon>
    </lineage>
</organism>
<sequence length="60" mass="7198">MDTMIIVADNVPAKIFRNKYYGRKEYVWKIHDSVNNKANETKEIISKIEKKIIWLVEMLK</sequence>
<proteinExistence type="predicted"/>
<reference evidence="1 2" key="1">
    <citation type="journal article" date="2015" name="Nature">
        <title>rRNA introns, odd ribosomes, and small enigmatic genomes across a large radiation of phyla.</title>
        <authorList>
            <person name="Brown C.T."/>
            <person name="Hug L.A."/>
            <person name="Thomas B.C."/>
            <person name="Sharon I."/>
            <person name="Castelle C.J."/>
            <person name="Singh A."/>
            <person name="Wilkins M.J."/>
            <person name="Williams K.H."/>
            <person name="Banfield J.F."/>
        </authorList>
    </citation>
    <scope>NUCLEOTIDE SEQUENCE [LARGE SCALE GENOMIC DNA]</scope>
</reference>
<dbReference type="Proteomes" id="UP000034753">
    <property type="component" value="Unassembled WGS sequence"/>
</dbReference>
<name>A0A0G0WDR8_9BACT</name>
<evidence type="ECO:0008006" key="3">
    <source>
        <dbReference type="Google" id="ProtNLM"/>
    </source>
</evidence>
<dbReference type="AlphaFoldDB" id="A0A0G0WDR8"/>
<evidence type="ECO:0000313" key="2">
    <source>
        <dbReference type="Proteomes" id="UP000034753"/>
    </source>
</evidence>
<evidence type="ECO:0000313" key="1">
    <source>
        <dbReference type="EMBL" id="KKS11109.1"/>
    </source>
</evidence>
<protein>
    <recommendedName>
        <fullName evidence="3">Phosphotyrosine protein phosphatase I domain-containing protein</fullName>
    </recommendedName>
</protein>
<comment type="caution">
    <text evidence="1">The sequence shown here is derived from an EMBL/GenBank/DDBJ whole genome shotgun (WGS) entry which is preliminary data.</text>
</comment>